<dbReference type="AlphaFoldDB" id="A0A328FB44"/>
<dbReference type="EMBL" id="QLNI01000026">
    <property type="protein sequence ID" value="RAM01519.1"/>
    <property type="molecule type" value="Genomic_DNA"/>
</dbReference>
<evidence type="ECO:0000313" key="5">
    <source>
        <dbReference type="Proteomes" id="UP000293902"/>
    </source>
</evidence>
<keyword evidence="5" id="KW-1185">Reference proteome</keyword>
<dbReference type="InterPro" id="IPR006119">
    <property type="entry name" value="Resolv_N"/>
</dbReference>
<reference evidence="3 4" key="1">
    <citation type="submission" date="2018-06" db="EMBL/GenBank/DDBJ databases">
        <title>Complete Genome Sequence of Desulfobacter hydrogenophilus (DSM3380).</title>
        <authorList>
            <person name="Marietou A."/>
            <person name="Schreiber L."/>
            <person name="Marshall I."/>
            <person name="Jorgensen B."/>
        </authorList>
    </citation>
    <scope>NUCLEOTIDE SEQUENCE [LARGE SCALE GENOMIC DNA]</scope>
    <source>
        <strain evidence="3 4">DSM 3380</strain>
    </source>
</reference>
<accession>A0A328FB44</accession>
<feature type="domain" description="Resolvase/invertase-type recombinase catalytic" evidence="1">
    <location>
        <begin position="1"/>
        <end position="41"/>
    </location>
</feature>
<dbReference type="PROSITE" id="PS51736">
    <property type="entry name" value="RECOMBINASES_3"/>
    <property type="match status" value="1"/>
</dbReference>
<sequence>MGVTPITDDIDTTTPAGRFFLHVMASLSQMERELLTQLSEE</sequence>
<dbReference type="GO" id="GO:0003677">
    <property type="term" value="F:DNA binding"/>
    <property type="evidence" value="ECO:0007669"/>
    <property type="project" value="InterPro"/>
</dbReference>
<dbReference type="Proteomes" id="UP000248798">
    <property type="component" value="Unassembled WGS sequence"/>
</dbReference>
<dbReference type="InterPro" id="IPR036162">
    <property type="entry name" value="Resolvase-like_N_sf"/>
</dbReference>
<protein>
    <recommendedName>
        <fullName evidence="1">Resolvase/invertase-type recombinase catalytic domain-containing protein</fullName>
    </recommendedName>
</protein>
<dbReference type="GO" id="GO:0000150">
    <property type="term" value="F:DNA strand exchange activity"/>
    <property type="evidence" value="ECO:0007669"/>
    <property type="project" value="InterPro"/>
</dbReference>
<name>A0A328FB44_9BACT</name>
<dbReference type="RefSeq" id="WP_111957569.1">
    <property type="nucleotide sequence ID" value="NZ_CP036313.1"/>
</dbReference>
<dbReference type="Proteomes" id="UP000293902">
    <property type="component" value="Chromosome"/>
</dbReference>
<evidence type="ECO:0000259" key="1">
    <source>
        <dbReference type="PROSITE" id="PS51736"/>
    </source>
</evidence>
<evidence type="ECO:0000313" key="2">
    <source>
        <dbReference type="EMBL" id="QBH15525.1"/>
    </source>
</evidence>
<proteinExistence type="predicted"/>
<dbReference type="SUPFAM" id="SSF53041">
    <property type="entry name" value="Resolvase-like"/>
    <property type="match status" value="1"/>
</dbReference>
<reference evidence="2 5" key="2">
    <citation type="submission" date="2019-02" db="EMBL/GenBank/DDBJ databases">
        <title>Complete genome sequence of Desulfobacter hydrogenophilus AcRS1.</title>
        <authorList>
            <person name="Marietou A."/>
            <person name="Lund M.B."/>
            <person name="Marshall I.P.G."/>
            <person name="Schreiber L."/>
            <person name="Jorgensen B."/>
        </authorList>
    </citation>
    <scope>NUCLEOTIDE SEQUENCE [LARGE SCALE GENOMIC DNA]</scope>
    <source>
        <strain evidence="2 5">AcRS1</strain>
    </source>
</reference>
<evidence type="ECO:0000313" key="4">
    <source>
        <dbReference type="Proteomes" id="UP000248798"/>
    </source>
</evidence>
<organism evidence="3 4">
    <name type="scientific">Desulfobacter hydrogenophilus</name>
    <dbReference type="NCBI Taxonomy" id="2291"/>
    <lineage>
        <taxon>Bacteria</taxon>
        <taxon>Pseudomonadati</taxon>
        <taxon>Thermodesulfobacteriota</taxon>
        <taxon>Desulfobacteria</taxon>
        <taxon>Desulfobacterales</taxon>
        <taxon>Desulfobacteraceae</taxon>
        <taxon>Desulfobacter</taxon>
    </lineage>
</organism>
<gene>
    <name evidence="3" type="ORF">DO021_13305</name>
    <name evidence="2" type="ORF">EYB58_05605</name>
</gene>
<evidence type="ECO:0000313" key="3">
    <source>
        <dbReference type="EMBL" id="RAM01519.1"/>
    </source>
</evidence>
<dbReference type="Pfam" id="PF00239">
    <property type="entry name" value="Resolvase"/>
    <property type="match status" value="1"/>
</dbReference>
<dbReference type="EMBL" id="CP036313">
    <property type="protein sequence ID" value="QBH15525.1"/>
    <property type="molecule type" value="Genomic_DNA"/>
</dbReference>